<dbReference type="Gene3D" id="3.30.1330.30">
    <property type="match status" value="1"/>
</dbReference>
<dbReference type="EMBL" id="LXWW01000139">
    <property type="protein sequence ID" value="OAO15473.1"/>
    <property type="molecule type" value="Genomic_DNA"/>
</dbReference>
<dbReference type="InterPro" id="IPR004038">
    <property type="entry name" value="Ribosomal_eL8/eL30/eS12/Gad45"/>
</dbReference>
<reference evidence="2 3" key="1">
    <citation type="submission" date="2016-05" db="EMBL/GenBank/DDBJ databases">
        <title>Nuclear genome of Blastocystis sp. subtype 1 NandII.</title>
        <authorList>
            <person name="Gentekaki E."/>
            <person name="Curtis B."/>
            <person name="Stairs C."/>
            <person name="Eme L."/>
            <person name="Herman E."/>
            <person name="Klimes V."/>
            <person name="Arias M.C."/>
            <person name="Elias M."/>
            <person name="Hilliou F."/>
            <person name="Klute M."/>
            <person name="Malik S.-B."/>
            <person name="Pightling A."/>
            <person name="Rachubinski R."/>
            <person name="Salas D."/>
            <person name="Schlacht A."/>
            <person name="Suga H."/>
            <person name="Archibald J."/>
            <person name="Ball S.G."/>
            <person name="Clark G."/>
            <person name="Dacks J."/>
            <person name="Van Der Giezen M."/>
            <person name="Tsaousis A."/>
            <person name="Roger A."/>
        </authorList>
    </citation>
    <scope>NUCLEOTIDE SEQUENCE [LARGE SCALE GENOMIC DNA]</scope>
    <source>
        <strain evidence="3">ATCC 50177 / NandII</strain>
    </source>
</reference>
<protein>
    <recommendedName>
        <fullName evidence="1">Ribosomal protein eL8/eL30/eS12/Gadd45 domain-containing protein</fullName>
    </recommendedName>
</protein>
<name>A0A196SEP4_BLAHN</name>
<comment type="caution">
    <text evidence="2">The sequence shown here is derived from an EMBL/GenBank/DDBJ whole genome shotgun (WGS) entry which is preliminary data.</text>
</comment>
<dbReference type="Pfam" id="PF01248">
    <property type="entry name" value="Ribosomal_L7Ae"/>
    <property type="match status" value="1"/>
</dbReference>
<keyword evidence="3" id="KW-1185">Reference proteome</keyword>
<gene>
    <name evidence="2" type="ORF">AV274_2812</name>
</gene>
<proteinExistence type="predicted"/>
<dbReference type="AlphaFoldDB" id="A0A196SEP4"/>
<evidence type="ECO:0000313" key="2">
    <source>
        <dbReference type="EMBL" id="OAO15473.1"/>
    </source>
</evidence>
<feature type="domain" description="Ribosomal protein eL8/eL30/eS12/Gadd45" evidence="1">
    <location>
        <begin position="171"/>
        <end position="256"/>
    </location>
</feature>
<organism evidence="2 3">
    <name type="scientific">Blastocystis sp. subtype 1 (strain ATCC 50177 / NandII)</name>
    <dbReference type="NCBI Taxonomy" id="478820"/>
    <lineage>
        <taxon>Eukaryota</taxon>
        <taxon>Sar</taxon>
        <taxon>Stramenopiles</taxon>
        <taxon>Bigyra</taxon>
        <taxon>Opalozoa</taxon>
        <taxon>Opalinata</taxon>
        <taxon>Blastocystidae</taxon>
        <taxon>Blastocystis</taxon>
    </lineage>
</organism>
<dbReference type="InterPro" id="IPR029064">
    <property type="entry name" value="Ribosomal_eL30-like_sf"/>
</dbReference>
<evidence type="ECO:0000313" key="3">
    <source>
        <dbReference type="Proteomes" id="UP000078348"/>
    </source>
</evidence>
<dbReference type="Proteomes" id="UP000078348">
    <property type="component" value="Unassembled WGS sequence"/>
</dbReference>
<dbReference type="OrthoDB" id="10562450at2759"/>
<dbReference type="SUPFAM" id="SSF55315">
    <property type="entry name" value="L30e-like"/>
    <property type="match status" value="1"/>
</dbReference>
<sequence>MNSADESSLSDILSLFDETQDQIVQKAMDAIQIKEINYRDDEEMERVISIVIACDCISKGPFSLTAEQKKAFDDSLARIVQMIPRTSMINDYPKAVQLRTMIDKVRDDFLNASSTIHINTLKKEEAEAIPLSAIPSIRLDPLFIPEEDTTTRDAIINYIKSAVAVSEQSFKRDPEKARQHRFIITGLHEVMHYLKHDKALFVCIAEDVVDMSEGGLTNTTLQTIAEFSRTNHIPVVQCLKRRKIARLFHRGQSMSCICFLKGSMAVTPEWKELVPILDARFSH</sequence>
<evidence type="ECO:0000259" key="1">
    <source>
        <dbReference type="Pfam" id="PF01248"/>
    </source>
</evidence>
<accession>A0A196SEP4</accession>